<protein>
    <submittedName>
        <fullName evidence="4">Uncharacterized protein</fullName>
    </submittedName>
</protein>
<evidence type="ECO:0000313" key="4">
    <source>
        <dbReference type="EMBL" id="TGJ78918.1"/>
    </source>
</evidence>
<dbReference type="InterPro" id="IPR056884">
    <property type="entry name" value="NPHP3-like_N"/>
</dbReference>
<evidence type="ECO:0000313" key="5">
    <source>
        <dbReference type="Proteomes" id="UP000297716"/>
    </source>
</evidence>
<dbReference type="PANTHER" id="PTHR10039:SF5">
    <property type="entry name" value="NACHT DOMAIN-CONTAINING PROTEIN"/>
    <property type="match status" value="1"/>
</dbReference>
<dbReference type="EMBL" id="SKBN01000334">
    <property type="protein sequence ID" value="TGJ78918.1"/>
    <property type="molecule type" value="Genomic_DNA"/>
</dbReference>
<sequence length="756" mass="87154">MRIQWMLRNENSEIAISIARIEDCNRRMGVEMKDQFKEMRTEIIEKLEHLQADATVRLIAEPEELPNKHNDVDASDFQQISIVMHELSTRMSNLERSGQQANRLSLLLQSLHFDAIRSRHERIDEAHAKTFKWVLEPDPESQLEHTKFVEWLRGDQRIFWIRGKPGSGKSTLMKYLLQHPKIPENLKVWSGNSRLVIARYFFWNSGASLEKSQEGLLRSLLFDILRSFPELANTVEMARYNYGVPLHSTDEWSLHELLRAFETVSQTRVSGKFCFFIDGLDEYKGDTFELLRLVQKLGSALDLKLCVSSRPWTQFMDAFGGEKDLVIKLEDLTQRDIRRYVVESLQSNQRFQALAKDQVAYNNLAIEVALRAQGVFLWAKLVVHSLLQGATYADSLADMRRRVEEFPNDLEAYFEVIIADIPPRYLQKTALTVQIILAADQPLPLVMHYFIDELLSNPDFALNVRLEPMSEAYSKNIYNQMTARLDARFKGLLEVGKRGLRYAAFRNVIFIHRTAKDFLQTRFKATDDTLSTSNLYSILCHAALAMAKCTTGDVLREPDPIGMFLTYATEIREADIKSTKLDHVVRQIEEVEASHAKWSWGIFFQNALSRGWQWYVKEKITKASSPQALLESFIQFDLLFRQEVIVSGIPYWLIEHLFNRDAITNKDLICSLGECFVSVWFDGLIIDLYRGKDEYCLVYGLLCKFLASGLPLSTEIDGLLLTVRDYIAHHVTPTHPYGPELLRFLDEPSGEPRTSA</sequence>
<dbReference type="InterPro" id="IPR027417">
    <property type="entry name" value="P-loop_NTPase"/>
</dbReference>
<evidence type="ECO:0000259" key="2">
    <source>
        <dbReference type="Pfam" id="PF24883"/>
    </source>
</evidence>
<keyword evidence="1" id="KW-0677">Repeat</keyword>
<dbReference type="Pfam" id="PF25053">
    <property type="entry name" value="DUF7791"/>
    <property type="match status" value="1"/>
</dbReference>
<dbReference type="Gene3D" id="3.40.50.300">
    <property type="entry name" value="P-loop containing nucleotide triphosphate hydrolases"/>
    <property type="match status" value="1"/>
</dbReference>
<dbReference type="STRING" id="37992.A0A4Z0YG53"/>
<dbReference type="Proteomes" id="UP000297716">
    <property type="component" value="Unassembled WGS sequence"/>
</dbReference>
<accession>A0A4Z0YG53</accession>
<evidence type="ECO:0000259" key="3">
    <source>
        <dbReference type="Pfam" id="PF25053"/>
    </source>
</evidence>
<dbReference type="OrthoDB" id="443402at2759"/>
<dbReference type="AlphaFoldDB" id="A0A4Z0YG53"/>
<dbReference type="PANTHER" id="PTHR10039">
    <property type="entry name" value="AMELOGENIN"/>
    <property type="match status" value="1"/>
</dbReference>
<gene>
    <name evidence="4" type="ORF">E0Z10_g9843</name>
</gene>
<dbReference type="InterPro" id="IPR056693">
    <property type="entry name" value="DUF7791"/>
</dbReference>
<dbReference type="Pfam" id="PF24883">
    <property type="entry name" value="NPHP3_N"/>
    <property type="match status" value="1"/>
</dbReference>
<dbReference type="SUPFAM" id="SSF52540">
    <property type="entry name" value="P-loop containing nucleoside triphosphate hydrolases"/>
    <property type="match status" value="1"/>
</dbReference>
<name>A0A4Z0YG53_9PEZI</name>
<evidence type="ECO:0000256" key="1">
    <source>
        <dbReference type="ARBA" id="ARBA00022737"/>
    </source>
</evidence>
<feature type="domain" description="Nephrocystin 3-like N-terminal" evidence="2">
    <location>
        <begin position="143"/>
        <end position="310"/>
    </location>
</feature>
<organism evidence="4 5">
    <name type="scientific">Xylaria hypoxylon</name>
    <dbReference type="NCBI Taxonomy" id="37992"/>
    <lineage>
        <taxon>Eukaryota</taxon>
        <taxon>Fungi</taxon>
        <taxon>Dikarya</taxon>
        <taxon>Ascomycota</taxon>
        <taxon>Pezizomycotina</taxon>
        <taxon>Sordariomycetes</taxon>
        <taxon>Xylariomycetidae</taxon>
        <taxon>Xylariales</taxon>
        <taxon>Xylariaceae</taxon>
        <taxon>Xylaria</taxon>
    </lineage>
</organism>
<reference evidence="4 5" key="1">
    <citation type="submission" date="2019-03" db="EMBL/GenBank/DDBJ databases">
        <title>Draft genome sequence of Xylaria hypoxylon DSM 108379, a ubiquitous saprotrophic-parasitic fungi on hardwood.</title>
        <authorList>
            <person name="Buettner E."/>
            <person name="Leonhardt S."/>
            <person name="Gebauer A.M."/>
            <person name="Liers C."/>
            <person name="Hofrichter M."/>
            <person name="Kellner H."/>
        </authorList>
    </citation>
    <scope>NUCLEOTIDE SEQUENCE [LARGE SCALE GENOMIC DNA]</scope>
    <source>
        <strain evidence="4 5">DSM 108379</strain>
    </source>
</reference>
<proteinExistence type="predicted"/>
<comment type="caution">
    <text evidence="4">The sequence shown here is derived from an EMBL/GenBank/DDBJ whole genome shotgun (WGS) entry which is preliminary data.</text>
</comment>
<feature type="domain" description="DUF7791" evidence="3">
    <location>
        <begin position="421"/>
        <end position="522"/>
    </location>
</feature>
<keyword evidence="5" id="KW-1185">Reference proteome</keyword>